<dbReference type="RefSeq" id="WP_175081832.1">
    <property type="nucleotide sequence ID" value="NZ_JAKUMG010000001.1"/>
</dbReference>
<comment type="caution">
    <text evidence="2">The sequence shown here is derived from an EMBL/GenBank/DDBJ whole genome shotgun (WGS) entry which is preliminary data.</text>
</comment>
<sequence length="182" mass="20271">MESKSDIRVVLISSAAAVVVGLMSALVTGMFLIKSNTIMAEKDIKVINAQNTQKNLEIIKTKAENYIDSVMDLVIYLQIHDTFEVNRANELALRAQKNGFKLMVHVGPQLAKNSVDLSLKLQASIDVNDSRPLGVKINEVTMSAAEWYKAYFVEISTYNYQSMPHKMEADSIALIIQKFGKS</sequence>
<organism evidence="2 3">
    <name type="scientific">Pseudoalteromonas shioyasakiensis</name>
    <dbReference type="NCBI Taxonomy" id="1190813"/>
    <lineage>
        <taxon>Bacteria</taxon>
        <taxon>Pseudomonadati</taxon>
        <taxon>Pseudomonadota</taxon>
        <taxon>Gammaproteobacteria</taxon>
        <taxon>Alteromonadales</taxon>
        <taxon>Pseudoalteromonadaceae</taxon>
        <taxon>Pseudoalteromonas</taxon>
    </lineage>
</organism>
<evidence type="ECO:0000313" key="3">
    <source>
        <dbReference type="Proteomes" id="UP001156974"/>
    </source>
</evidence>
<reference evidence="2 3" key="1">
    <citation type="submission" date="2022-02" db="EMBL/GenBank/DDBJ databases">
        <title>Genome analysis of Beneficial Microorganisms for Coral consortium from Pocillopora damicornis.</title>
        <authorList>
            <person name="Rosado P.M."/>
            <person name="Cardoso P.M."/>
            <person name="Rosado J.G."/>
            <person name="Schultz J."/>
            <person name="Rocha U."/>
            <person name="Costa T.K."/>
            <person name="Peixoto R.S."/>
        </authorList>
    </citation>
    <scope>NUCLEOTIDE SEQUENCE [LARGE SCALE GENOMIC DNA]</scope>
    <source>
        <strain evidence="2 3">BMC5</strain>
    </source>
</reference>
<dbReference type="Proteomes" id="UP001156974">
    <property type="component" value="Unassembled WGS sequence"/>
</dbReference>
<evidence type="ECO:0000256" key="1">
    <source>
        <dbReference type="SAM" id="Phobius"/>
    </source>
</evidence>
<keyword evidence="3" id="KW-1185">Reference proteome</keyword>
<feature type="transmembrane region" description="Helical" evidence="1">
    <location>
        <begin position="12"/>
        <end position="33"/>
    </location>
</feature>
<keyword evidence="1" id="KW-0472">Membrane</keyword>
<name>A0ABT6TWG0_9GAMM</name>
<protein>
    <submittedName>
        <fullName evidence="2">Uncharacterized protein</fullName>
    </submittedName>
</protein>
<accession>A0ABT6TWG0</accession>
<keyword evidence="1" id="KW-0812">Transmembrane</keyword>
<evidence type="ECO:0000313" key="2">
    <source>
        <dbReference type="EMBL" id="MDI4668244.1"/>
    </source>
</evidence>
<keyword evidence="1" id="KW-1133">Transmembrane helix</keyword>
<proteinExistence type="predicted"/>
<gene>
    <name evidence="2" type="ORF">MKZ47_03870</name>
</gene>
<dbReference type="EMBL" id="JAKUMG010000001">
    <property type="protein sequence ID" value="MDI4668244.1"/>
    <property type="molecule type" value="Genomic_DNA"/>
</dbReference>